<organism evidence="3 4">
    <name type="scientific">candidate division GN15 bacterium</name>
    <dbReference type="NCBI Taxonomy" id="2072418"/>
    <lineage>
        <taxon>Bacteria</taxon>
        <taxon>candidate division GN15</taxon>
    </lineage>
</organism>
<reference evidence="3 4" key="1">
    <citation type="journal article" date="2018" name="ISME J.">
        <title>A methanotrophic archaeon couples anaerobic oxidation of methane to Fe(III) reduction.</title>
        <authorList>
            <person name="Cai C."/>
            <person name="Leu A.O."/>
            <person name="Xie G.J."/>
            <person name="Guo J."/>
            <person name="Feng Y."/>
            <person name="Zhao J.X."/>
            <person name="Tyson G.W."/>
            <person name="Yuan Z."/>
            <person name="Hu S."/>
        </authorList>
    </citation>
    <scope>NUCLEOTIDE SEQUENCE [LARGE SCALE GENOMIC DNA]</scope>
    <source>
        <strain evidence="3">FeB_12</strain>
    </source>
</reference>
<feature type="compositionally biased region" description="Basic and acidic residues" evidence="1">
    <location>
        <begin position="81"/>
        <end position="90"/>
    </location>
</feature>
<dbReference type="InterPro" id="IPR028098">
    <property type="entry name" value="Glyco_trans_4-like_N"/>
</dbReference>
<dbReference type="EMBL" id="PQAP01000004">
    <property type="protein sequence ID" value="PWB76156.1"/>
    <property type="molecule type" value="Genomic_DNA"/>
</dbReference>
<dbReference type="AlphaFoldDB" id="A0A855XBL8"/>
<evidence type="ECO:0000256" key="1">
    <source>
        <dbReference type="SAM" id="MobiDB-lite"/>
    </source>
</evidence>
<feature type="region of interest" description="Disordered" evidence="1">
    <location>
        <begin position="81"/>
        <end position="100"/>
    </location>
</feature>
<dbReference type="Pfam" id="PF13579">
    <property type="entry name" value="Glyco_trans_4_4"/>
    <property type="match status" value="1"/>
</dbReference>
<sequence>MEPRPKRLLIVTYVFPPFAAVGVYRILKFCKYLPEFGISPVILTPNNPNTMARDEGLMAQVPHYVPVHHTPTVEPFRWRPEVKSSGDTEVKQSLSAETGREAEPGLVSRFKQTVKQNLSIPDTSYFWRWSGLWTGLRAVKEEKVDLILSSSPPHSAHLLAAHVASRTHKPLIVDFRDLWTQNTSYAERKLSPALGRRDRRYELSVLRQAAGITVNTDTFKAQLMENNSFLRSDQIDVVTNGFDPDDFKEFVASGTGENRFTLLYTGSLYGGHRNPEFFFTAVRMWMNQRPEVAGQIRLLFIGNWAPEHAGLIERHGLGEVIVKRDWMPQREALKETFAADLLLLFQGFDPALAAAIPRKLYEYMITNKPIMAFAPPGEIPDLITQYDCGVSFSSPEAEPIIAFLDEAFNTWKHRRETGQTTHALRSMPALETRQQVRRLADMCHRLA</sequence>
<proteinExistence type="predicted"/>
<dbReference type="PANTHER" id="PTHR12526:SF622">
    <property type="entry name" value="GLYCOSYLTRANSFERASE (GROUP I)"/>
    <property type="match status" value="1"/>
</dbReference>
<name>A0A855XBL8_9BACT</name>
<feature type="domain" description="Glycosyltransferase subfamily 4-like N-terminal" evidence="2">
    <location>
        <begin position="121"/>
        <end position="241"/>
    </location>
</feature>
<evidence type="ECO:0000313" key="3">
    <source>
        <dbReference type="EMBL" id="PWB76156.1"/>
    </source>
</evidence>
<accession>A0A855XBL8</accession>
<protein>
    <recommendedName>
        <fullName evidence="2">Glycosyltransferase subfamily 4-like N-terminal domain-containing protein</fullName>
    </recommendedName>
</protein>
<dbReference type="PANTHER" id="PTHR12526">
    <property type="entry name" value="GLYCOSYLTRANSFERASE"/>
    <property type="match status" value="1"/>
</dbReference>
<dbReference type="SUPFAM" id="SSF53756">
    <property type="entry name" value="UDP-Glycosyltransferase/glycogen phosphorylase"/>
    <property type="match status" value="1"/>
</dbReference>
<comment type="caution">
    <text evidence="3">The sequence shown here is derived from an EMBL/GenBank/DDBJ whole genome shotgun (WGS) entry which is preliminary data.</text>
</comment>
<gene>
    <name evidence="3" type="ORF">C3F09_00990</name>
</gene>
<dbReference type="Gene3D" id="3.40.50.2000">
    <property type="entry name" value="Glycogen Phosphorylase B"/>
    <property type="match status" value="2"/>
</dbReference>
<evidence type="ECO:0000313" key="4">
    <source>
        <dbReference type="Proteomes" id="UP000250918"/>
    </source>
</evidence>
<dbReference type="Proteomes" id="UP000250918">
    <property type="component" value="Unassembled WGS sequence"/>
</dbReference>
<evidence type="ECO:0000259" key="2">
    <source>
        <dbReference type="Pfam" id="PF13579"/>
    </source>
</evidence>